<dbReference type="Pfam" id="PF00582">
    <property type="entry name" value="Usp"/>
    <property type="match status" value="1"/>
</dbReference>
<dbReference type="PANTHER" id="PTHR46268:SF15">
    <property type="entry name" value="UNIVERSAL STRESS PROTEIN HP_0031"/>
    <property type="match status" value="1"/>
</dbReference>
<dbReference type="Gene3D" id="3.40.50.620">
    <property type="entry name" value="HUPs"/>
    <property type="match status" value="1"/>
</dbReference>
<organism evidence="3 4">
    <name type="scientific">Noviluteimonas lactosilytica</name>
    <dbReference type="NCBI Taxonomy" id="2888523"/>
    <lineage>
        <taxon>Bacteria</taxon>
        <taxon>Pseudomonadati</taxon>
        <taxon>Pseudomonadota</taxon>
        <taxon>Gammaproteobacteria</taxon>
        <taxon>Lysobacterales</taxon>
        <taxon>Lysobacteraceae</taxon>
        <taxon>Noviluteimonas</taxon>
    </lineage>
</organism>
<evidence type="ECO:0000313" key="3">
    <source>
        <dbReference type="EMBL" id="MCC8364656.1"/>
    </source>
</evidence>
<dbReference type="RefSeq" id="WP_230528457.1">
    <property type="nucleotide sequence ID" value="NZ_JAJGAK010000006.1"/>
</dbReference>
<evidence type="ECO:0000313" key="4">
    <source>
        <dbReference type="Proteomes" id="UP001165293"/>
    </source>
</evidence>
<evidence type="ECO:0000256" key="1">
    <source>
        <dbReference type="ARBA" id="ARBA00008791"/>
    </source>
</evidence>
<comment type="caution">
    <text evidence="3">The sequence shown here is derived from an EMBL/GenBank/DDBJ whole genome shotgun (WGS) entry which is preliminary data.</text>
</comment>
<gene>
    <name evidence="3" type="ORF">LK996_16415</name>
</gene>
<keyword evidence="4" id="KW-1185">Reference proteome</keyword>
<name>A0ABS8JM20_9GAMM</name>
<proteinExistence type="inferred from homology"/>
<reference evidence="3" key="1">
    <citation type="submission" date="2021-10" db="EMBL/GenBank/DDBJ databases">
        <authorList>
            <person name="Lyu M."/>
            <person name="Wang X."/>
            <person name="Meng X."/>
            <person name="Xu K."/>
        </authorList>
    </citation>
    <scope>NUCLEOTIDE SEQUENCE</scope>
    <source>
        <strain evidence="3">A6</strain>
    </source>
</reference>
<comment type="similarity">
    <text evidence="1">Belongs to the universal stress protein A family.</text>
</comment>
<dbReference type="InterPro" id="IPR006016">
    <property type="entry name" value="UspA"/>
</dbReference>
<dbReference type="PANTHER" id="PTHR46268">
    <property type="entry name" value="STRESS RESPONSE PROTEIN NHAX"/>
    <property type="match status" value="1"/>
</dbReference>
<dbReference type="Proteomes" id="UP001165293">
    <property type="component" value="Unassembled WGS sequence"/>
</dbReference>
<dbReference type="CDD" id="cd00293">
    <property type="entry name" value="USP-like"/>
    <property type="match status" value="1"/>
</dbReference>
<evidence type="ECO:0000259" key="2">
    <source>
        <dbReference type="Pfam" id="PF00582"/>
    </source>
</evidence>
<dbReference type="EMBL" id="JAJGAK010000006">
    <property type="protein sequence ID" value="MCC8364656.1"/>
    <property type="molecule type" value="Genomic_DNA"/>
</dbReference>
<protein>
    <submittedName>
        <fullName evidence="3">Universal stress protein</fullName>
    </submittedName>
</protein>
<dbReference type="SUPFAM" id="SSF52402">
    <property type="entry name" value="Adenine nucleotide alpha hydrolases-like"/>
    <property type="match status" value="1"/>
</dbReference>
<accession>A0ABS8JM20</accession>
<sequence length="140" mass="14586">MKMLLAVDGSPISSRAAKFVTKLAKEMAGPLEVILFNADPPLMQAVAIKIGLQAAAKYHAENGASAIKSARATLKRAHVAFVEKLVVGEPASAIAKMAKAERCDVIVMGSHGHTALQTLFVGSVTAKVIAQSDVPVVVAR</sequence>
<dbReference type="InterPro" id="IPR014729">
    <property type="entry name" value="Rossmann-like_a/b/a_fold"/>
</dbReference>
<feature type="domain" description="UspA" evidence="2">
    <location>
        <begin position="2"/>
        <end position="140"/>
    </location>
</feature>